<dbReference type="InterPro" id="IPR027417">
    <property type="entry name" value="P-loop_NTPase"/>
</dbReference>
<evidence type="ECO:0000313" key="4">
    <source>
        <dbReference type="EMBL" id="CAD7654844.1"/>
    </source>
</evidence>
<organism evidence="4">
    <name type="scientific">Oppiella nova</name>
    <dbReference type="NCBI Taxonomy" id="334625"/>
    <lineage>
        <taxon>Eukaryota</taxon>
        <taxon>Metazoa</taxon>
        <taxon>Ecdysozoa</taxon>
        <taxon>Arthropoda</taxon>
        <taxon>Chelicerata</taxon>
        <taxon>Arachnida</taxon>
        <taxon>Acari</taxon>
        <taxon>Acariformes</taxon>
        <taxon>Sarcoptiformes</taxon>
        <taxon>Oribatida</taxon>
        <taxon>Brachypylina</taxon>
        <taxon>Oppioidea</taxon>
        <taxon>Oppiidae</taxon>
        <taxon>Oppiella</taxon>
    </lineage>
</organism>
<accession>A0A7R9M7E6</accession>
<reference evidence="4" key="1">
    <citation type="submission" date="2020-11" db="EMBL/GenBank/DDBJ databases">
        <authorList>
            <person name="Tran Van P."/>
        </authorList>
    </citation>
    <scope>NUCLEOTIDE SEQUENCE</scope>
</reference>
<dbReference type="GO" id="GO:0005525">
    <property type="term" value="F:GTP binding"/>
    <property type="evidence" value="ECO:0007669"/>
    <property type="project" value="InterPro"/>
</dbReference>
<evidence type="ECO:0000256" key="1">
    <source>
        <dbReference type="ARBA" id="ARBA00008535"/>
    </source>
</evidence>
<dbReference type="EMBL" id="OC923436">
    <property type="protein sequence ID" value="CAD7654844.1"/>
    <property type="molecule type" value="Genomic_DNA"/>
</dbReference>
<evidence type="ECO:0000259" key="3">
    <source>
        <dbReference type="Pfam" id="PF04548"/>
    </source>
</evidence>
<dbReference type="SUPFAM" id="SSF52540">
    <property type="entry name" value="P-loop containing nucleoside triphosphate hydrolases"/>
    <property type="match status" value="1"/>
</dbReference>
<dbReference type="Gene3D" id="3.40.50.300">
    <property type="entry name" value="P-loop containing nucleotide triphosphate hydrolases"/>
    <property type="match status" value="1"/>
</dbReference>
<dbReference type="AlphaFoldDB" id="A0A7R9M7E6"/>
<protein>
    <recommendedName>
        <fullName evidence="3">AIG1-type G domain-containing protein</fullName>
    </recommendedName>
</protein>
<keyword evidence="5" id="KW-1185">Reference proteome</keyword>
<sequence>MRWSTTPNSYFSPTIPENDFSKYLTSNNSRLGYGTYNASRAKCINVLLIGRSQVGKSTIVEVLLNPQKGTYSNGFSITKVPHMQSLIVTDEQTDYSYQINIVDTPGFGQVRENNENPTDDDVLKCVSRCIEHNINWLNVVCFVTKAKETNRLDVPVFKKLWPYLGPSYADTSMMVVTHCEGYTADERVEIIENIRTHTITKEYYDYCKLGTYCFGAIDVNKVNEFKEKLRPMIVEDKLVEIETMRDTFITKIIEGANTKKTINELKQIHDEMKC</sequence>
<proteinExistence type="inferred from homology"/>
<dbReference type="OrthoDB" id="2386367at2759"/>
<name>A0A7R9M7E6_9ACAR</name>
<dbReference type="EMBL" id="CAJPVJ010008611">
    <property type="protein sequence ID" value="CAG2172031.1"/>
    <property type="molecule type" value="Genomic_DNA"/>
</dbReference>
<keyword evidence="2" id="KW-0547">Nucleotide-binding</keyword>
<feature type="domain" description="AIG1-type G" evidence="3">
    <location>
        <begin position="45"/>
        <end position="189"/>
    </location>
</feature>
<dbReference type="InterPro" id="IPR006703">
    <property type="entry name" value="G_AIG1"/>
</dbReference>
<comment type="similarity">
    <text evidence="1">Belongs to the TRAFAC class TrmE-Era-EngA-EngB-Septin-like GTPase superfamily. AIG1/Toc34/Toc159-like paraseptin GTPase family. IAN subfamily.</text>
</comment>
<evidence type="ECO:0000256" key="2">
    <source>
        <dbReference type="ARBA" id="ARBA00022741"/>
    </source>
</evidence>
<dbReference type="Proteomes" id="UP000728032">
    <property type="component" value="Unassembled WGS sequence"/>
</dbReference>
<gene>
    <name evidence="4" type="ORF">ONB1V03_LOCUS11489</name>
</gene>
<dbReference type="Pfam" id="PF04548">
    <property type="entry name" value="AIG1"/>
    <property type="match status" value="1"/>
</dbReference>
<evidence type="ECO:0000313" key="5">
    <source>
        <dbReference type="Proteomes" id="UP000728032"/>
    </source>
</evidence>